<evidence type="ECO:0000313" key="5">
    <source>
        <dbReference type="EMBL" id="KRO31046.1"/>
    </source>
</evidence>
<evidence type="ECO:0000256" key="1">
    <source>
        <dbReference type="ARBA" id="ARBA00007228"/>
    </source>
</evidence>
<evidence type="ECO:0000256" key="3">
    <source>
        <dbReference type="ARBA" id="ARBA00022679"/>
    </source>
</evidence>
<dbReference type="EMBL" id="LIAS01000027">
    <property type="protein sequence ID" value="KRO31046.1"/>
    <property type="molecule type" value="Genomic_DNA"/>
</dbReference>
<dbReference type="InterPro" id="IPR029026">
    <property type="entry name" value="tRNA_m1G_MTases_N"/>
</dbReference>
<keyword evidence="3" id="KW-0808">Transferase</keyword>
<dbReference type="GO" id="GO:0005737">
    <property type="term" value="C:cytoplasm"/>
    <property type="evidence" value="ECO:0007669"/>
    <property type="project" value="UniProtKB-ARBA"/>
</dbReference>
<dbReference type="Pfam" id="PF00588">
    <property type="entry name" value="SpoU_methylase"/>
    <property type="match status" value="1"/>
</dbReference>
<dbReference type="InterPro" id="IPR051259">
    <property type="entry name" value="rRNA_Methyltransferase"/>
</dbReference>
<dbReference type="SMART" id="SM00967">
    <property type="entry name" value="SpoU_sub_bind"/>
    <property type="match status" value="1"/>
</dbReference>
<comment type="caution">
    <text evidence="5">The sequence shown here is derived from an EMBL/GenBank/DDBJ whole genome shotgun (WGS) entry which is preliminary data.</text>
</comment>
<dbReference type="InterPro" id="IPR001537">
    <property type="entry name" value="SpoU_MeTrfase"/>
</dbReference>
<dbReference type="InterPro" id="IPR029064">
    <property type="entry name" value="Ribosomal_eL30-like_sf"/>
</dbReference>
<dbReference type="GO" id="GO:0008173">
    <property type="term" value="F:RNA methyltransferase activity"/>
    <property type="evidence" value="ECO:0007669"/>
    <property type="project" value="InterPro"/>
</dbReference>
<dbReference type="SUPFAM" id="SSF55315">
    <property type="entry name" value="L30e-like"/>
    <property type="match status" value="1"/>
</dbReference>
<dbReference type="AlphaFoldDB" id="A0A0R2NYU3"/>
<feature type="domain" description="RNA 2-O ribose methyltransferase substrate binding" evidence="4">
    <location>
        <begin position="32"/>
        <end position="103"/>
    </location>
</feature>
<dbReference type="PANTHER" id="PTHR43191:SF2">
    <property type="entry name" value="RRNA METHYLTRANSFERASE 3, MITOCHONDRIAL"/>
    <property type="match status" value="1"/>
</dbReference>
<dbReference type="InterPro" id="IPR053888">
    <property type="entry name" value="MRM3-like_sub_bind"/>
</dbReference>
<dbReference type="SUPFAM" id="SSF75217">
    <property type="entry name" value="alpha/beta knot"/>
    <property type="match status" value="1"/>
</dbReference>
<evidence type="ECO:0000313" key="6">
    <source>
        <dbReference type="Proteomes" id="UP000053941"/>
    </source>
</evidence>
<name>A0A0R2NYU3_9ACTN</name>
<sequence>MITSLHSPHVEAVKALLGSRGGKARKESGQYVIEGFSSIKEALDFSPEEITTLYLTSDGMNRLATIPEGYFEIVEVSPEVMKAMTDTVTPQGLLAIAQIPENSFADFLAASKSELKIAYFWQIQDPGNAGTVIRAADAFGFDAVIFSDNSVDIYSPKVVRSSAGSHWHIPLFTSISEDQLKSQIAGRAFDIYATDANGGLELLEAANESKDRSAIWIFGNEARGLEAKVVSTLGAKQVAIPISGKAESLNLATAASVVMYAVSAARK</sequence>
<dbReference type="GO" id="GO:0006396">
    <property type="term" value="P:RNA processing"/>
    <property type="evidence" value="ECO:0007669"/>
    <property type="project" value="InterPro"/>
</dbReference>
<proteinExistence type="inferred from homology"/>
<dbReference type="GO" id="GO:0032259">
    <property type="term" value="P:methylation"/>
    <property type="evidence" value="ECO:0007669"/>
    <property type="project" value="UniProtKB-KW"/>
</dbReference>
<dbReference type="Gene3D" id="3.30.1330.30">
    <property type="match status" value="1"/>
</dbReference>
<protein>
    <recommendedName>
        <fullName evidence="4">RNA 2-O ribose methyltransferase substrate binding domain-containing protein</fullName>
    </recommendedName>
</protein>
<dbReference type="InterPro" id="IPR029028">
    <property type="entry name" value="Alpha/beta_knot_MTases"/>
</dbReference>
<gene>
    <name evidence="5" type="ORF">ABR60_02035</name>
</gene>
<dbReference type="Gene3D" id="3.40.1280.10">
    <property type="match status" value="1"/>
</dbReference>
<comment type="similarity">
    <text evidence="1">Belongs to the class IV-like SAM-binding methyltransferase superfamily. RNA methyltransferase TrmH family.</text>
</comment>
<dbReference type="PANTHER" id="PTHR43191">
    <property type="entry name" value="RRNA METHYLTRANSFERASE 3"/>
    <property type="match status" value="1"/>
</dbReference>
<dbReference type="CDD" id="cd18095">
    <property type="entry name" value="SpoU-like_rRNA-MTase"/>
    <property type="match status" value="1"/>
</dbReference>
<accession>A0A0R2NYU3</accession>
<keyword evidence="2" id="KW-0489">Methyltransferase</keyword>
<dbReference type="GO" id="GO:0003723">
    <property type="term" value="F:RNA binding"/>
    <property type="evidence" value="ECO:0007669"/>
    <property type="project" value="InterPro"/>
</dbReference>
<evidence type="ECO:0000259" key="4">
    <source>
        <dbReference type="SMART" id="SM00967"/>
    </source>
</evidence>
<dbReference type="Pfam" id="PF22435">
    <property type="entry name" value="MRM3-like_sub_bind"/>
    <property type="match status" value="1"/>
</dbReference>
<dbReference type="InterPro" id="IPR013123">
    <property type="entry name" value="SpoU_subst-bd"/>
</dbReference>
<evidence type="ECO:0000256" key="2">
    <source>
        <dbReference type="ARBA" id="ARBA00022603"/>
    </source>
</evidence>
<reference evidence="5 6" key="1">
    <citation type="submission" date="2015-10" db="EMBL/GenBank/DDBJ databases">
        <title>Metagenome-Assembled Genomes uncover a global brackish microbiome.</title>
        <authorList>
            <person name="Hugerth L.W."/>
            <person name="Larsson J."/>
            <person name="Alneberg J."/>
            <person name="Lindh M.V."/>
            <person name="Legrand C."/>
            <person name="Pinhassi J."/>
            <person name="Andersson A.F."/>
        </authorList>
    </citation>
    <scope>NUCLEOTIDE SEQUENCE [LARGE SCALE GENOMIC DNA]</scope>
    <source>
        <strain evidence="5">BACL2 MAG-120802-bin41</strain>
    </source>
</reference>
<dbReference type="Proteomes" id="UP000053941">
    <property type="component" value="Unassembled WGS sequence"/>
</dbReference>
<organism evidence="5 6">
    <name type="scientific">Actinobacteria bacterium BACL2 MAG-120802-bin41</name>
    <dbReference type="NCBI Taxonomy" id="1655568"/>
    <lineage>
        <taxon>Bacteria</taxon>
        <taxon>Bacillati</taxon>
        <taxon>Actinomycetota</taxon>
        <taxon>Actinomycetes</taxon>
        <taxon>Actinomycetes incertae sedis</taxon>
        <taxon>ac1 cluster</taxon>
    </lineage>
</organism>